<protein>
    <recommendedName>
        <fullName evidence="4">Gram-positive cocci surface proteins LPxTG domain-containing protein</fullName>
    </recommendedName>
</protein>
<dbReference type="RefSeq" id="WP_282759786.1">
    <property type="nucleotide sequence ID" value="NZ_JASCTH010000007.1"/>
</dbReference>
<evidence type="ECO:0008006" key="4">
    <source>
        <dbReference type="Google" id="ProtNLM"/>
    </source>
</evidence>
<sequence>MRHRCARLLTGVLATAGVLLATGLGPARAGAVHRDGPISAAFPDIEVPTGGTAVDPLGPNLWSTAGPVKLTEAKVSYHLSGAAGVRLTPGEDGGGECVAPSPNRVVCSDPRELSFEGETIEQYLPVVVTAAKSAKPGDTGTVTITFSAKGLTPITGVSKVDVIGDGRENLPITGPTAASLGGIGLLLLGAGVGSVLATRRRARFHS</sequence>
<evidence type="ECO:0000256" key="1">
    <source>
        <dbReference type="SAM" id="Phobius"/>
    </source>
</evidence>
<evidence type="ECO:0000313" key="3">
    <source>
        <dbReference type="Proteomes" id="UP001241758"/>
    </source>
</evidence>
<evidence type="ECO:0000313" key="2">
    <source>
        <dbReference type="EMBL" id="MDI6099546.1"/>
    </source>
</evidence>
<proteinExistence type="predicted"/>
<keyword evidence="1" id="KW-0812">Transmembrane</keyword>
<keyword evidence="1" id="KW-1133">Transmembrane helix</keyword>
<accession>A0ABT6WII8</accession>
<feature type="transmembrane region" description="Helical" evidence="1">
    <location>
        <begin position="177"/>
        <end position="197"/>
    </location>
</feature>
<keyword evidence="1" id="KW-0472">Membrane</keyword>
<dbReference type="EMBL" id="JASCTH010000007">
    <property type="protein sequence ID" value="MDI6099546.1"/>
    <property type="molecule type" value="Genomic_DNA"/>
</dbReference>
<organism evidence="2 3">
    <name type="scientific">Actinoplanes sandaracinus</name>
    <dbReference type="NCBI Taxonomy" id="3045177"/>
    <lineage>
        <taxon>Bacteria</taxon>
        <taxon>Bacillati</taxon>
        <taxon>Actinomycetota</taxon>
        <taxon>Actinomycetes</taxon>
        <taxon>Micromonosporales</taxon>
        <taxon>Micromonosporaceae</taxon>
        <taxon>Actinoplanes</taxon>
    </lineage>
</organism>
<dbReference type="Proteomes" id="UP001241758">
    <property type="component" value="Unassembled WGS sequence"/>
</dbReference>
<comment type="caution">
    <text evidence="2">The sequence shown here is derived from an EMBL/GenBank/DDBJ whole genome shotgun (WGS) entry which is preliminary data.</text>
</comment>
<reference evidence="2 3" key="1">
    <citation type="submission" date="2023-05" db="EMBL/GenBank/DDBJ databases">
        <title>Actinoplanes sp. NEAU-A12 genome sequencing.</title>
        <authorList>
            <person name="Wang Z.-S."/>
        </authorList>
    </citation>
    <scope>NUCLEOTIDE SEQUENCE [LARGE SCALE GENOMIC DNA]</scope>
    <source>
        <strain evidence="2 3">NEAU-A12</strain>
    </source>
</reference>
<gene>
    <name evidence="2" type="ORF">QLQ12_13160</name>
</gene>
<keyword evidence="3" id="KW-1185">Reference proteome</keyword>
<name>A0ABT6WII8_9ACTN</name>